<feature type="region of interest" description="Disordered" evidence="1">
    <location>
        <begin position="179"/>
        <end position="200"/>
    </location>
</feature>
<sequence length="200" mass="23065">MDEKTEELRDIFIDVTDEDTVTESQEDTRGSLADADREDVDERVEGVIESMRERYEFETDLSTEQLCELVERFYDGDSDAEIARALDASRTTVVRSRLDLHLVRDRDTDAPFEFDAFRRALADDASTADLAERFDVSESTVRRYRRVVEAENESRQANDRYRDEFDSILADADLSERITEDVQQDGLEDATEGMETDVSF</sequence>
<evidence type="ECO:0000313" key="3">
    <source>
        <dbReference type="Proteomes" id="UP001500420"/>
    </source>
</evidence>
<feature type="compositionally biased region" description="Acidic residues" evidence="1">
    <location>
        <begin position="182"/>
        <end position="200"/>
    </location>
</feature>
<organism evidence="2 3">
    <name type="scientific">Natronoarchaeum mannanilyticum</name>
    <dbReference type="NCBI Taxonomy" id="926360"/>
    <lineage>
        <taxon>Archaea</taxon>
        <taxon>Methanobacteriati</taxon>
        <taxon>Methanobacteriota</taxon>
        <taxon>Stenosarchaea group</taxon>
        <taxon>Halobacteria</taxon>
        <taxon>Halobacteriales</taxon>
        <taxon>Natronoarchaeaceae</taxon>
    </lineage>
</organism>
<protein>
    <recommendedName>
        <fullName evidence="4">Conditioned medium-induced protein 4</fullName>
    </recommendedName>
</protein>
<dbReference type="EMBL" id="BAAADV010000001">
    <property type="protein sequence ID" value="GAA0667969.1"/>
    <property type="molecule type" value="Genomic_DNA"/>
</dbReference>
<evidence type="ECO:0000313" key="2">
    <source>
        <dbReference type="EMBL" id="GAA0667969.1"/>
    </source>
</evidence>
<accession>A0AAV3T7A2</accession>
<evidence type="ECO:0000256" key="1">
    <source>
        <dbReference type="SAM" id="MobiDB-lite"/>
    </source>
</evidence>
<dbReference type="RefSeq" id="WP_343773016.1">
    <property type="nucleotide sequence ID" value="NZ_BAAADV010000001.1"/>
</dbReference>
<feature type="compositionally biased region" description="Acidic residues" evidence="1">
    <location>
        <begin position="15"/>
        <end position="25"/>
    </location>
</feature>
<dbReference type="AlphaFoldDB" id="A0AAV3T7A2"/>
<dbReference type="Proteomes" id="UP001500420">
    <property type="component" value="Unassembled WGS sequence"/>
</dbReference>
<name>A0AAV3T7A2_9EURY</name>
<feature type="region of interest" description="Disordered" evidence="1">
    <location>
        <begin position="15"/>
        <end position="41"/>
    </location>
</feature>
<proteinExistence type="predicted"/>
<evidence type="ECO:0008006" key="4">
    <source>
        <dbReference type="Google" id="ProtNLM"/>
    </source>
</evidence>
<reference evidence="2 3" key="1">
    <citation type="journal article" date="2019" name="Int. J. Syst. Evol. Microbiol.">
        <title>The Global Catalogue of Microorganisms (GCM) 10K type strain sequencing project: providing services to taxonomists for standard genome sequencing and annotation.</title>
        <authorList>
            <consortium name="The Broad Institute Genomics Platform"/>
            <consortium name="The Broad Institute Genome Sequencing Center for Infectious Disease"/>
            <person name="Wu L."/>
            <person name="Ma J."/>
        </authorList>
    </citation>
    <scope>NUCLEOTIDE SEQUENCE [LARGE SCALE GENOMIC DNA]</scope>
    <source>
        <strain evidence="2 3">JCM 16328</strain>
    </source>
</reference>
<gene>
    <name evidence="2" type="ORF">GCM10009020_12090</name>
</gene>
<comment type="caution">
    <text evidence="2">The sequence shown here is derived from an EMBL/GenBank/DDBJ whole genome shotgun (WGS) entry which is preliminary data.</text>
</comment>
<keyword evidence="3" id="KW-1185">Reference proteome</keyword>